<comment type="caution">
    <text evidence="1">The sequence shown here is derived from an EMBL/GenBank/DDBJ whole genome shotgun (WGS) entry which is preliminary data.</text>
</comment>
<proteinExistence type="predicted"/>
<evidence type="ECO:0000313" key="1">
    <source>
        <dbReference type="EMBL" id="EAZ88668.1"/>
    </source>
</evidence>
<evidence type="ECO:0000313" key="2">
    <source>
        <dbReference type="Proteomes" id="UP000003781"/>
    </source>
</evidence>
<dbReference type="RefSeq" id="WP_008278261.1">
    <property type="nucleotide sequence ID" value="NZ_AAXW01000072.1"/>
</dbReference>
<dbReference type="EMBL" id="AAXW01000072">
    <property type="protein sequence ID" value="EAZ88668.1"/>
    <property type="molecule type" value="Genomic_DNA"/>
</dbReference>
<protein>
    <submittedName>
        <fullName evidence="1">Uncharacterized protein</fullName>
    </submittedName>
</protein>
<dbReference type="AlphaFoldDB" id="A3IXZ9"/>
<reference evidence="1 2" key="1">
    <citation type="submission" date="2007-03" db="EMBL/GenBank/DDBJ databases">
        <authorList>
            <person name="Stal L."/>
            <person name="Ferriera S."/>
            <person name="Johnson J."/>
            <person name="Kravitz S."/>
            <person name="Beeson K."/>
            <person name="Sutton G."/>
            <person name="Rogers Y.-H."/>
            <person name="Friedman R."/>
            <person name="Frazier M."/>
            <person name="Venter J.C."/>
        </authorList>
    </citation>
    <scope>NUCLEOTIDE SEQUENCE [LARGE SCALE GENOMIC DNA]</scope>
    <source>
        <strain evidence="1 2">CCY0110</strain>
    </source>
</reference>
<gene>
    <name evidence="1" type="ORF">CY0110_27293</name>
</gene>
<sequence length="76" mass="8793">MSLSSANLTSNHSSIENLSLLIIEQLEQKEQLFQAINNLVHKLHHTQMLLEENKPKEALLNIEQLVHYGETITRQF</sequence>
<keyword evidence="2" id="KW-1185">Reference proteome</keyword>
<accession>A3IXZ9</accession>
<organism evidence="1 2">
    <name type="scientific">Crocosphaera chwakensis CCY0110</name>
    <dbReference type="NCBI Taxonomy" id="391612"/>
    <lineage>
        <taxon>Bacteria</taxon>
        <taxon>Bacillati</taxon>
        <taxon>Cyanobacteriota</taxon>
        <taxon>Cyanophyceae</taxon>
        <taxon>Oscillatoriophycideae</taxon>
        <taxon>Chroococcales</taxon>
        <taxon>Aphanothecaceae</taxon>
        <taxon>Crocosphaera</taxon>
        <taxon>Crocosphaera chwakensis</taxon>
    </lineage>
</organism>
<dbReference type="Proteomes" id="UP000003781">
    <property type="component" value="Unassembled WGS sequence"/>
</dbReference>
<name>A3IXZ9_9CHRO</name>